<accession>A0A316FHZ1</accession>
<gene>
    <name evidence="2" type="ORF">C8D97_10992</name>
</gene>
<keyword evidence="1" id="KW-0812">Transmembrane</keyword>
<reference evidence="2 3" key="1">
    <citation type="submission" date="2018-05" db="EMBL/GenBank/DDBJ databases">
        <title>Genomic Encyclopedia of Type Strains, Phase IV (KMG-IV): sequencing the most valuable type-strain genomes for metagenomic binning, comparative biology and taxonomic classification.</title>
        <authorList>
            <person name="Goeker M."/>
        </authorList>
    </citation>
    <scope>NUCLEOTIDE SEQUENCE [LARGE SCALE GENOMIC DNA]</scope>
    <source>
        <strain evidence="2 3">DSM 25350</strain>
    </source>
</reference>
<protein>
    <submittedName>
        <fullName evidence="2">Uncharacterized protein</fullName>
    </submittedName>
</protein>
<dbReference type="OrthoDB" id="9934719at2"/>
<evidence type="ECO:0000313" key="3">
    <source>
        <dbReference type="Proteomes" id="UP000245790"/>
    </source>
</evidence>
<sequence length="192" mass="22015">MAQTKKVNQQRLWLNVIIIATAFMILLFTVVGKLMEDKSPAATVETPFADLTELRIGNWHVKQTNQQCQQSQQLLSTSECFELIQHWQSFKPTAWLSKKNSPVVLSIVITLQPKPLELQESRQTEPSNHQQFWQLQLADRPKLSYQAVETEKNKTHSPNSTAGHAMTNDILLTDKQLSLLFPRALLTKWLPQ</sequence>
<evidence type="ECO:0000313" key="2">
    <source>
        <dbReference type="EMBL" id="PWK48541.1"/>
    </source>
</evidence>
<keyword evidence="1" id="KW-1133">Transmembrane helix</keyword>
<name>A0A316FHZ1_9GAMM</name>
<comment type="caution">
    <text evidence="2">The sequence shown here is derived from an EMBL/GenBank/DDBJ whole genome shotgun (WGS) entry which is preliminary data.</text>
</comment>
<feature type="transmembrane region" description="Helical" evidence="1">
    <location>
        <begin position="12"/>
        <end position="31"/>
    </location>
</feature>
<dbReference type="AlphaFoldDB" id="A0A316FHZ1"/>
<dbReference type="Proteomes" id="UP000245790">
    <property type="component" value="Unassembled WGS sequence"/>
</dbReference>
<keyword evidence="1" id="KW-0472">Membrane</keyword>
<organism evidence="2 3">
    <name type="scientific">Pleionea mediterranea</name>
    <dbReference type="NCBI Taxonomy" id="523701"/>
    <lineage>
        <taxon>Bacteria</taxon>
        <taxon>Pseudomonadati</taxon>
        <taxon>Pseudomonadota</taxon>
        <taxon>Gammaproteobacteria</taxon>
        <taxon>Oceanospirillales</taxon>
        <taxon>Pleioneaceae</taxon>
        <taxon>Pleionea</taxon>
    </lineage>
</organism>
<keyword evidence="3" id="KW-1185">Reference proteome</keyword>
<evidence type="ECO:0000256" key="1">
    <source>
        <dbReference type="SAM" id="Phobius"/>
    </source>
</evidence>
<proteinExistence type="predicted"/>
<dbReference type="RefSeq" id="WP_109764213.1">
    <property type="nucleotide sequence ID" value="NZ_QGGU01000009.1"/>
</dbReference>
<dbReference type="EMBL" id="QGGU01000009">
    <property type="protein sequence ID" value="PWK48541.1"/>
    <property type="molecule type" value="Genomic_DNA"/>
</dbReference>